<comment type="caution">
    <text evidence="1">The sequence shown here is derived from an EMBL/GenBank/DDBJ whole genome shotgun (WGS) entry which is preliminary data.</text>
</comment>
<reference evidence="1 2" key="1">
    <citation type="journal article" date="2020" name="ISME J.">
        <title>Uncovering the hidden diversity of litter-decomposition mechanisms in mushroom-forming fungi.</title>
        <authorList>
            <person name="Floudas D."/>
            <person name="Bentzer J."/>
            <person name="Ahren D."/>
            <person name="Johansson T."/>
            <person name="Persson P."/>
            <person name="Tunlid A."/>
        </authorList>
    </citation>
    <scope>NUCLEOTIDE SEQUENCE [LARGE SCALE GENOMIC DNA]</scope>
    <source>
        <strain evidence="1 2">CBS 101986</strain>
    </source>
</reference>
<evidence type="ECO:0000313" key="1">
    <source>
        <dbReference type="EMBL" id="KAF5310950.1"/>
    </source>
</evidence>
<gene>
    <name evidence="1" type="ORF">D9619_008081</name>
</gene>
<keyword evidence="2" id="KW-1185">Reference proteome</keyword>
<accession>A0A8H5AU71</accession>
<proteinExistence type="predicted"/>
<dbReference type="AlphaFoldDB" id="A0A8H5AU71"/>
<dbReference type="OrthoDB" id="529273at2759"/>
<sequence length="523" mass="58052">MRSLLPEKREIFLLCFCLSVYFLAYHIDTSLDVLGIDPAATKGAVLSRLGLGVKHIGKDGLKTSGWKDALELAIYGDYEWTAGHVAGDGSERSQLKGVGEHSAQWVASKDLKDIGGVETEFGDKTVNDALLRWEGDPPLTQIVTHVSGYTVLDNVYVFNGTVYLVSDNPQAFPATSTIVTTKGTGIKGWKTVSKEDALKILGKHGAIIRGVSWLSADTKPHNSTMFALWKTYSSLDTSIDSFGHTSLPPPRRLIFPHSRVFTDKNPPFDDHEIPRRRVDTGFHPFTLKAAFPQISVQYFEDFEDFQQMEVPFLYERLVVADRGVALEAVQKNEPVYAPTLLLTGSEHWWEPIRKNLAEFLELYDVPQKKPSITYLHTQNTPAAQLSAEDHDTLVDALERLAKRNGFELHVVSTTTEQTDWSDRMAAIVKSSVVIGVHGDHLMDALFMRRTPHSALLELFPQDKFVLDRERAARSIGLSYTAVRQNNAYHGKALPVVSAPKDSDSIAIDVDTISKAVTAAFSLS</sequence>
<dbReference type="EMBL" id="JAACJJ010000057">
    <property type="protein sequence ID" value="KAF5310950.1"/>
    <property type="molecule type" value="Genomic_DNA"/>
</dbReference>
<evidence type="ECO:0000313" key="2">
    <source>
        <dbReference type="Proteomes" id="UP000567179"/>
    </source>
</evidence>
<organism evidence="1 2">
    <name type="scientific">Psilocybe cf. subviscida</name>
    <dbReference type="NCBI Taxonomy" id="2480587"/>
    <lineage>
        <taxon>Eukaryota</taxon>
        <taxon>Fungi</taxon>
        <taxon>Dikarya</taxon>
        <taxon>Basidiomycota</taxon>
        <taxon>Agaricomycotina</taxon>
        <taxon>Agaricomycetes</taxon>
        <taxon>Agaricomycetidae</taxon>
        <taxon>Agaricales</taxon>
        <taxon>Agaricineae</taxon>
        <taxon>Strophariaceae</taxon>
        <taxon>Psilocybe</taxon>
    </lineage>
</organism>
<protein>
    <submittedName>
        <fullName evidence="1">Uncharacterized protein</fullName>
    </submittedName>
</protein>
<dbReference type="Proteomes" id="UP000567179">
    <property type="component" value="Unassembled WGS sequence"/>
</dbReference>
<name>A0A8H5AU71_9AGAR</name>